<dbReference type="PANTHER" id="PTHR14978">
    <property type="entry name" value="BETA-CATENIN-LIKE PROTEIN 1 NUCLEAR ASSOCIATED PROTEIN"/>
    <property type="match status" value="1"/>
</dbReference>
<sequence>MASMHGEGGKRKRDDSVEGRLSNGSYQIDGVEDYKEDEELHGQVDLSLLEALEKSHETAEVLDLRGLKKLVLSFERKLRDNLEARMKYADHPEKFVESEVDLDEEIKKLHALAAAPDLYPDLVRLNTVNSLLGLLTHENTDIAIDVVNLLSDLTDEDVIAEGSDESAAVLVDALIENNALELLVQNLSRMEESEPDEASAVFNTLSVLENMIEVRPAVAEMVCERTKLLRWLLNRIKVREFDSNKLYASEILAILLQNSAVNQRRVGQLNGVDTILQAVALYKSKDPKSGEEEEMLENLFGCLCSVVMPMENKERFVKAEGVELMIIIMKQKRLAYGSAMKALDFATTRCSQACERFVDVLGLKTLFAAFMGRIPTKSKHGSHRDKEEILEHAISIIASLLAGLTRGSRRERLIGKFTENEFEKIDRLMELYIRYTNRVKVETKRLETLELDDVEMDDEDRYLARMDAGLYTLQLLALILGHAWASENQGIRDRIDLLLKQQRLSRKDVIQILQEYHDNIGDLDGPEEREKACNKVQKIISSM</sequence>
<feature type="region of interest" description="Disordered" evidence="6">
    <location>
        <begin position="1"/>
        <end position="34"/>
    </location>
</feature>
<feature type="compositionally biased region" description="Basic and acidic residues" evidence="6">
    <location>
        <begin position="7"/>
        <end position="18"/>
    </location>
</feature>
<keyword evidence="2" id="KW-0597">Phosphoprotein</keyword>
<comment type="subcellular location">
    <subcellularLocation>
        <location evidence="1">Nucleus</location>
    </subcellularLocation>
</comment>
<evidence type="ECO:0000313" key="9">
    <source>
        <dbReference type="Proteomes" id="UP000825935"/>
    </source>
</evidence>
<evidence type="ECO:0000256" key="4">
    <source>
        <dbReference type="ARBA" id="ARBA00023054"/>
    </source>
</evidence>
<dbReference type="InterPro" id="IPR013180">
    <property type="entry name" value="CTNNBL1_N"/>
</dbReference>
<feature type="domain" description="Beta-catenin-like protein 1 N-terminal" evidence="7">
    <location>
        <begin position="41"/>
        <end position="147"/>
    </location>
</feature>
<proteinExistence type="predicted"/>
<evidence type="ECO:0000256" key="2">
    <source>
        <dbReference type="ARBA" id="ARBA00022553"/>
    </source>
</evidence>
<comment type="caution">
    <text evidence="8">The sequence shown here is derived from an EMBL/GenBank/DDBJ whole genome shotgun (WGS) entry which is preliminary data.</text>
</comment>
<dbReference type="Gene3D" id="1.25.10.10">
    <property type="entry name" value="Leucine-rich Repeat Variant"/>
    <property type="match status" value="1"/>
</dbReference>
<dbReference type="InterPro" id="IPR016024">
    <property type="entry name" value="ARM-type_fold"/>
</dbReference>
<dbReference type="SMART" id="SM01156">
    <property type="entry name" value="DUF1716"/>
    <property type="match status" value="1"/>
</dbReference>
<dbReference type="AlphaFoldDB" id="A0A8T2Q9L2"/>
<protein>
    <recommendedName>
        <fullName evidence="7">Beta-catenin-like protein 1 N-terminal domain-containing protein</fullName>
    </recommendedName>
</protein>
<dbReference type="SUPFAM" id="SSF48371">
    <property type="entry name" value="ARM repeat"/>
    <property type="match status" value="1"/>
</dbReference>
<dbReference type="Pfam" id="PF08216">
    <property type="entry name" value="CTNNBL"/>
    <property type="match status" value="1"/>
</dbReference>
<dbReference type="EMBL" id="CM035442">
    <property type="protein sequence ID" value="KAH7280223.1"/>
    <property type="molecule type" value="Genomic_DNA"/>
</dbReference>
<keyword evidence="4" id="KW-0175">Coiled coil</keyword>
<evidence type="ECO:0000259" key="7">
    <source>
        <dbReference type="SMART" id="SM01156"/>
    </source>
</evidence>
<keyword evidence="9" id="KW-1185">Reference proteome</keyword>
<dbReference type="PANTHER" id="PTHR14978:SF0">
    <property type="entry name" value="BETA-CATENIN-LIKE PROTEIN 1"/>
    <property type="match status" value="1"/>
</dbReference>
<evidence type="ECO:0000313" key="8">
    <source>
        <dbReference type="EMBL" id="KAH7280223.1"/>
    </source>
</evidence>
<evidence type="ECO:0000256" key="1">
    <source>
        <dbReference type="ARBA" id="ARBA00004123"/>
    </source>
</evidence>
<evidence type="ECO:0000256" key="3">
    <source>
        <dbReference type="ARBA" id="ARBA00022737"/>
    </source>
</evidence>
<name>A0A8T2Q9L2_CERRI</name>
<keyword evidence="3" id="KW-0677">Repeat</keyword>
<dbReference type="Proteomes" id="UP000825935">
    <property type="component" value="Chromosome 37"/>
</dbReference>
<dbReference type="GO" id="GO:0005681">
    <property type="term" value="C:spliceosomal complex"/>
    <property type="evidence" value="ECO:0007669"/>
    <property type="project" value="TreeGrafter"/>
</dbReference>
<keyword evidence="5" id="KW-0539">Nucleus</keyword>
<evidence type="ECO:0000256" key="5">
    <source>
        <dbReference type="ARBA" id="ARBA00023242"/>
    </source>
</evidence>
<dbReference type="InterPro" id="IPR011989">
    <property type="entry name" value="ARM-like"/>
</dbReference>
<dbReference type="OrthoDB" id="1898821at2759"/>
<dbReference type="OMA" id="TDWREQE"/>
<organism evidence="8 9">
    <name type="scientific">Ceratopteris richardii</name>
    <name type="common">Triangle waterfern</name>
    <dbReference type="NCBI Taxonomy" id="49495"/>
    <lineage>
        <taxon>Eukaryota</taxon>
        <taxon>Viridiplantae</taxon>
        <taxon>Streptophyta</taxon>
        <taxon>Embryophyta</taxon>
        <taxon>Tracheophyta</taxon>
        <taxon>Polypodiopsida</taxon>
        <taxon>Polypodiidae</taxon>
        <taxon>Polypodiales</taxon>
        <taxon>Pteridineae</taxon>
        <taxon>Pteridaceae</taxon>
        <taxon>Parkerioideae</taxon>
        <taxon>Ceratopteris</taxon>
    </lineage>
</organism>
<reference evidence="8" key="1">
    <citation type="submission" date="2021-08" db="EMBL/GenBank/DDBJ databases">
        <title>WGS assembly of Ceratopteris richardii.</title>
        <authorList>
            <person name="Marchant D.B."/>
            <person name="Chen G."/>
            <person name="Jenkins J."/>
            <person name="Shu S."/>
            <person name="Leebens-Mack J."/>
            <person name="Grimwood J."/>
            <person name="Schmutz J."/>
            <person name="Soltis P."/>
            <person name="Soltis D."/>
            <person name="Chen Z.-H."/>
        </authorList>
    </citation>
    <scope>NUCLEOTIDE SEQUENCE</scope>
    <source>
        <strain evidence="8">Whitten #5841</strain>
        <tissue evidence="8">Leaf</tissue>
    </source>
</reference>
<accession>A0A8T2Q9L2</accession>
<dbReference type="FunFam" id="1.25.10.10:FF:000245">
    <property type="entry name" value="Beta-catenin-like protein 1 isoform A"/>
    <property type="match status" value="1"/>
</dbReference>
<evidence type="ECO:0000256" key="6">
    <source>
        <dbReference type="SAM" id="MobiDB-lite"/>
    </source>
</evidence>
<dbReference type="InterPro" id="IPR039678">
    <property type="entry name" value="CTNNBL1"/>
</dbReference>
<gene>
    <name evidence="8" type="ORF">KP509_37G056700</name>
</gene>